<dbReference type="InterPro" id="IPR051531">
    <property type="entry name" value="N-acetyltransferase"/>
</dbReference>
<dbReference type="InterPro" id="IPR016181">
    <property type="entry name" value="Acyl_CoA_acyltransferase"/>
</dbReference>
<dbReference type="PANTHER" id="PTHR43792">
    <property type="entry name" value="GNAT FAMILY, PUTATIVE (AFU_ORTHOLOGUE AFUA_3G00765)-RELATED-RELATED"/>
    <property type="match status" value="1"/>
</dbReference>
<reference evidence="2" key="1">
    <citation type="submission" date="2021-12" db="EMBL/GenBank/DDBJ databases">
        <authorList>
            <person name="Criscuolo A."/>
        </authorList>
    </citation>
    <scope>NUCLEOTIDE SEQUENCE</scope>
    <source>
        <strain evidence="2">CIP111894</strain>
    </source>
</reference>
<evidence type="ECO:0000313" key="3">
    <source>
        <dbReference type="Proteomes" id="UP000838749"/>
    </source>
</evidence>
<dbReference type="Pfam" id="PF13302">
    <property type="entry name" value="Acetyltransf_3"/>
    <property type="match status" value="1"/>
</dbReference>
<sequence>MQPTFETQRLILRPFQSTDASKVQELAGDIEVARTTLSIPHPYPDGAAESWIGACRKSADEGEGFPFALISKESNTLIGCMSLNIDKSHKRGELAYWVGRSFWGDGYATEAAKRLIDFGFEDLALNKIWAAAMTRNPASSNVMKKAGMRFEGEFKRHILKWDKFEDIVFYGLTRIEYEDRGEEV</sequence>
<feature type="domain" description="N-acetyltransferase" evidence="1">
    <location>
        <begin position="10"/>
        <end position="171"/>
    </location>
</feature>
<protein>
    <recommendedName>
        <fullName evidence="1">N-acetyltransferase domain-containing protein</fullName>
    </recommendedName>
</protein>
<dbReference type="SUPFAM" id="SSF55729">
    <property type="entry name" value="Acyl-CoA N-acyltransferases (Nat)"/>
    <property type="match status" value="1"/>
</dbReference>
<dbReference type="RefSeq" id="WP_234532700.1">
    <property type="nucleotide sequence ID" value="NZ_CAKMAB010000006.1"/>
</dbReference>
<comment type="caution">
    <text evidence="2">The sequence shown here is derived from an EMBL/GenBank/DDBJ whole genome shotgun (WGS) entry which is preliminary data.</text>
</comment>
<dbReference type="PROSITE" id="PS51186">
    <property type="entry name" value="GNAT"/>
    <property type="match status" value="1"/>
</dbReference>
<dbReference type="InterPro" id="IPR000182">
    <property type="entry name" value="GNAT_dom"/>
</dbReference>
<keyword evidence="3" id="KW-1185">Reference proteome</keyword>
<dbReference type="EMBL" id="CAKMAB010000006">
    <property type="protein sequence ID" value="CAH1055360.1"/>
    <property type="molecule type" value="Genomic_DNA"/>
</dbReference>
<evidence type="ECO:0000259" key="1">
    <source>
        <dbReference type="PROSITE" id="PS51186"/>
    </source>
</evidence>
<gene>
    <name evidence="2" type="ORF">PAECIP111894_01512</name>
</gene>
<name>A0ABN8FBH8_9BACL</name>
<proteinExistence type="predicted"/>
<accession>A0ABN8FBH8</accession>
<dbReference type="Gene3D" id="3.40.630.30">
    <property type="match status" value="1"/>
</dbReference>
<dbReference type="PANTHER" id="PTHR43792:SF1">
    <property type="entry name" value="N-ACETYLTRANSFERASE DOMAIN-CONTAINING PROTEIN"/>
    <property type="match status" value="1"/>
</dbReference>
<dbReference type="Proteomes" id="UP000838749">
    <property type="component" value="Unassembled WGS sequence"/>
</dbReference>
<organism evidence="2 3">
    <name type="scientific">Paenibacillus pseudetheri</name>
    <dbReference type="NCBI Taxonomy" id="2897682"/>
    <lineage>
        <taxon>Bacteria</taxon>
        <taxon>Bacillati</taxon>
        <taxon>Bacillota</taxon>
        <taxon>Bacilli</taxon>
        <taxon>Bacillales</taxon>
        <taxon>Paenibacillaceae</taxon>
        <taxon>Paenibacillus</taxon>
    </lineage>
</organism>
<evidence type="ECO:0000313" key="2">
    <source>
        <dbReference type="EMBL" id="CAH1055360.1"/>
    </source>
</evidence>